<name>X0X0T1_9ZZZZ</name>
<dbReference type="InterPro" id="IPR036249">
    <property type="entry name" value="Thioredoxin-like_sf"/>
</dbReference>
<proteinExistence type="predicted"/>
<gene>
    <name evidence="1" type="ORF">S01H1_69012</name>
</gene>
<dbReference type="AlphaFoldDB" id="X0X0T1"/>
<dbReference type="SUPFAM" id="SSF52833">
    <property type="entry name" value="Thioredoxin-like"/>
    <property type="match status" value="1"/>
</dbReference>
<accession>X0X0T1</accession>
<evidence type="ECO:0000313" key="1">
    <source>
        <dbReference type="EMBL" id="GAG36605.1"/>
    </source>
</evidence>
<feature type="non-terminal residue" evidence="1">
    <location>
        <position position="134"/>
    </location>
</feature>
<protein>
    <recommendedName>
        <fullName evidence="2">Thioredoxin domain-containing protein</fullName>
    </recommendedName>
</protein>
<organism evidence="1">
    <name type="scientific">marine sediment metagenome</name>
    <dbReference type="NCBI Taxonomy" id="412755"/>
    <lineage>
        <taxon>unclassified sequences</taxon>
        <taxon>metagenomes</taxon>
        <taxon>ecological metagenomes</taxon>
    </lineage>
</organism>
<dbReference type="EMBL" id="BARS01045792">
    <property type="protein sequence ID" value="GAG36605.1"/>
    <property type="molecule type" value="Genomic_DNA"/>
</dbReference>
<reference evidence="1" key="1">
    <citation type="journal article" date="2014" name="Front. Microbiol.">
        <title>High frequency of phylogenetically diverse reductive dehalogenase-homologous genes in deep subseafloor sedimentary metagenomes.</title>
        <authorList>
            <person name="Kawai M."/>
            <person name="Futagami T."/>
            <person name="Toyoda A."/>
            <person name="Takaki Y."/>
            <person name="Nishi S."/>
            <person name="Hori S."/>
            <person name="Arai W."/>
            <person name="Tsubouchi T."/>
            <person name="Morono Y."/>
            <person name="Uchiyama I."/>
            <person name="Ito T."/>
            <person name="Fujiyama A."/>
            <person name="Inagaki F."/>
            <person name="Takami H."/>
        </authorList>
    </citation>
    <scope>NUCLEOTIDE SEQUENCE</scope>
    <source>
        <strain evidence="1">Expedition CK06-06</strain>
    </source>
</reference>
<sequence length="134" mass="15626">MGKRGFIVLLLTVFVSSLFYGIEDFCGKIEKEEILNRFPEWQKTVTAYSPDPEIIYGLQTFDIPVNIEIFLGTWCRDSAQHVSEYFKIMNLVDNPYFMTLYTGIPKDKESREPYISGKNIQKIPTFIFFIDGEE</sequence>
<comment type="caution">
    <text evidence="1">The sequence shown here is derived from an EMBL/GenBank/DDBJ whole genome shotgun (WGS) entry which is preliminary data.</text>
</comment>
<evidence type="ECO:0008006" key="2">
    <source>
        <dbReference type="Google" id="ProtNLM"/>
    </source>
</evidence>